<comment type="caution">
    <text evidence="9">Lacks conserved residue(s) required for the propagation of feature annotation.</text>
</comment>
<accession>A0A0R3TK35</accession>
<evidence type="ECO:0000256" key="7">
    <source>
        <dbReference type="ARBA" id="ARBA00023136"/>
    </source>
</evidence>
<sequence length="150" mass="17146">MDTRIIDEIANSGASVGTDKSCQDDDFVDRVNHTYTMNLIMFFTAVVLSRQFVGKPISCWIPNDFTGAQGEYAETVCWVTSTYFIPPAQATVPIEEDVRYEKKIYYQWVPFILMIQAALFVVPCIVWRLFNAQSRINVSWLMSTGLKSNH</sequence>
<dbReference type="PRINTS" id="PR01262">
    <property type="entry name" value="INNEXIN"/>
</dbReference>
<evidence type="ECO:0000256" key="3">
    <source>
        <dbReference type="ARBA" id="ARBA00022475"/>
    </source>
</evidence>
<keyword evidence="5 9" id="KW-1133">Transmembrane helix</keyword>
<dbReference type="GO" id="GO:0034220">
    <property type="term" value="P:monoatomic ion transmembrane transport"/>
    <property type="evidence" value="ECO:0007669"/>
    <property type="project" value="UniProtKB-KW"/>
</dbReference>
<evidence type="ECO:0000256" key="2">
    <source>
        <dbReference type="ARBA" id="ARBA00022448"/>
    </source>
</evidence>
<keyword evidence="6 9" id="KW-0406">Ion transport</keyword>
<comment type="function">
    <text evidence="9">Structural component of the gap junctions.</text>
</comment>
<keyword evidence="2 9" id="KW-0813">Transport</keyword>
<dbReference type="WBParaSite" id="HNAJ_0000749501-mRNA-1">
    <property type="protein sequence ID" value="HNAJ_0000749501-mRNA-1"/>
    <property type="gene ID" value="HNAJ_0000749501"/>
</dbReference>
<dbReference type="PROSITE" id="PS51013">
    <property type="entry name" value="PANNEXIN"/>
    <property type="match status" value="1"/>
</dbReference>
<comment type="subcellular location">
    <subcellularLocation>
        <location evidence="1 9">Cell membrane</location>
        <topology evidence="1 9">Multi-pass membrane protein</topology>
    </subcellularLocation>
</comment>
<keyword evidence="7 9" id="KW-0472">Membrane</keyword>
<dbReference type="EMBL" id="UZAE01012064">
    <property type="protein sequence ID" value="VDO03351.1"/>
    <property type="molecule type" value="Genomic_DNA"/>
</dbReference>
<keyword evidence="3" id="KW-1003">Cell membrane</keyword>
<comment type="similarity">
    <text evidence="9">Belongs to the pannexin family.</text>
</comment>
<dbReference type="InterPro" id="IPR000990">
    <property type="entry name" value="Innexin"/>
</dbReference>
<reference evidence="12" key="1">
    <citation type="submission" date="2017-02" db="UniProtKB">
        <authorList>
            <consortium name="WormBaseParasite"/>
        </authorList>
    </citation>
    <scope>IDENTIFICATION</scope>
</reference>
<organism evidence="12">
    <name type="scientific">Rodentolepis nana</name>
    <name type="common">Dwarf tapeworm</name>
    <name type="synonym">Hymenolepis nana</name>
    <dbReference type="NCBI Taxonomy" id="102285"/>
    <lineage>
        <taxon>Eukaryota</taxon>
        <taxon>Metazoa</taxon>
        <taxon>Spiralia</taxon>
        <taxon>Lophotrochozoa</taxon>
        <taxon>Platyhelminthes</taxon>
        <taxon>Cestoda</taxon>
        <taxon>Eucestoda</taxon>
        <taxon>Cyclophyllidea</taxon>
        <taxon>Hymenolepididae</taxon>
        <taxon>Rodentolepis</taxon>
    </lineage>
</organism>
<evidence type="ECO:0000256" key="5">
    <source>
        <dbReference type="ARBA" id="ARBA00022989"/>
    </source>
</evidence>
<evidence type="ECO:0000313" key="12">
    <source>
        <dbReference type="WBParaSite" id="HNAJ_0000749501-mRNA-1"/>
    </source>
</evidence>
<evidence type="ECO:0000313" key="10">
    <source>
        <dbReference type="EMBL" id="VDO03351.1"/>
    </source>
</evidence>
<reference evidence="10 11" key="2">
    <citation type="submission" date="2018-11" db="EMBL/GenBank/DDBJ databases">
        <authorList>
            <consortium name="Pathogen Informatics"/>
        </authorList>
    </citation>
    <scope>NUCLEOTIDE SEQUENCE [LARGE SCALE GENOMIC DNA]</scope>
</reference>
<dbReference type="STRING" id="102285.A0A0R3TK35"/>
<keyword evidence="8 9" id="KW-0407">Ion channel</keyword>
<keyword evidence="4 9" id="KW-0812">Transmembrane</keyword>
<feature type="transmembrane region" description="Helical" evidence="9">
    <location>
        <begin position="108"/>
        <end position="130"/>
    </location>
</feature>
<gene>
    <name evidence="9" type="primary">inx</name>
    <name evidence="10" type="ORF">HNAJ_LOCUS7491</name>
</gene>
<proteinExistence type="inferred from homology"/>
<dbReference type="AlphaFoldDB" id="A0A0R3TK35"/>
<evidence type="ECO:0000313" key="11">
    <source>
        <dbReference type="Proteomes" id="UP000278807"/>
    </source>
</evidence>
<dbReference type="OrthoDB" id="5867527at2759"/>
<dbReference type="PANTHER" id="PTHR11893">
    <property type="entry name" value="INNEXIN"/>
    <property type="match status" value="1"/>
</dbReference>
<dbReference type="GO" id="GO:0005886">
    <property type="term" value="C:plasma membrane"/>
    <property type="evidence" value="ECO:0007669"/>
    <property type="project" value="UniProtKB-SubCell"/>
</dbReference>
<dbReference type="Proteomes" id="UP000278807">
    <property type="component" value="Unassembled WGS sequence"/>
</dbReference>
<evidence type="ECO:0000256" key="6">
    <source>
        <dbReference type="ARBA" id="ARBA00023065"/>
    </source>
</evidence>
<protein>
    <recommendedName>
        <fullName evidence="9">Innexin</fullName>
    </recommendedName>
</protein>
<dbReference type="GO" id="GO:0005921">
    <property type="term" value="C:gap junction"/>
    <property type="evidence" value="ECO:0007669"/>
    <property type="project" value="UniProtKB-UniRule"/>
</dbReference>
<name>A0A0R3TK35_RODNA</name>
<dbReference type="PANTHER" id="PTHR11893:SF36">
    <property type="entry name" value="INNEXIN-5"/>
    <property type="match status" value="1"/>
</dbReference>
<keyword evidence="11" id="KW-1185">Reference proteome</keyword>
<dbReference type="Pfam" id="PF00876">
    <property type="entry name" value="Innexin"/>
    <property type="match status" value="1"/>
</dbReference>
<evidence type="ECO:0000256" key="9">
    <source>
        <dbReference type="RuleBase" id="RU010713"/>
    </source>
</evidence>
<evidence type="ECO:0000256" key="4">
    <source>
        <dbReference type="ARBA" id="ARBA00022692"/>
    </source>
</evidence>
<evidence type="ECO:0000256" key="1">
    <source>
        <dbReference type="ARBA" id="ARBA00004651"/>
    </source>
</evidence>
<evidence type="ECO:0000256" key="8">
    <source>
        <dbReference type="ARBA" id="ARBA00023303"/>
    </source>
</evidence>